<dbReference type="InterPro" id="IPR001138">
    <property type="entry name" value="Zn2Cys6_DnaBD"/>
</dbReference>
<keyword evidence="6" id="KW-1185">Reference proteome</keyword>
<dbReference type="AlphaFoldDB" id="A0A7S9KN51"/>
<dbReference type="PANTHER" id="PTHR37534">
    <property type="entry name" value="TRANSCRIPTIONAL ACTIVATOR PROTEIN UGA3"/>
    <property type="match status" value="1"/>
</dbReference>
<dbReference type="GO" id="GO:0008270">
    <property type="term" value="F:zinc ion binding"/>
    <property type="evidence" value="ECO:0007669"/>
    <property type="project" value="InterPro"/>
</dbReference>
<dbReference type="GO" id="GO:0045944">
    <property type="term" value="P:positive regulation of transcription by RNA polymerase II"/>
    <property type="evidence" value="ECO:0007669"/>
    <property type="project" value="TreeGrafter"/>
</dbReference>
<comment type="subcellular location">
    <subcellularLocation>
        <location evidence="1">Nucleus</location>
    </subcellularLocation>
</comment>
<reference evidence="5 6" key="1">
    <citation type="journal article" date="2018" name="PLoS Genet.">
        <title>Repeat elements organise 3D genome structure and mediate transcription in the filamentous fungus Epichloe festucae.</title>
        <authorList>
            <person name="Winter D.J."/>
            <person name="Ganley A.R.D."/>
            <person name="Young C.A."/>
            <person name="Liachko I."/>
            <person name="Schardl C.L."/>
            <person name="Dupont P.Y."/>
            <person name="Berry D."/>
            <person name="Ram A."/>
            <person name="Scott B."/>
            <person name="Cox M.P."/>
        </authorList>
    </citation>
    <scope>NUCLEOTIDE SEQUENCE [LARGE SCALE GENOMIC DNA]</scope>
    <source>
        <strain evidence="5 6">Fl1</strain>
    </source>
</reference>
<dbReference type="Pfam" id="PF00172">
    <property type="entry name" value="Zn_clus"/>
    <property type="match status" value="1"/>
</dbReference>
<dbReference type="GO" id="GO:0000981">
    <property type="term" value="F:DNA-binding transcription factor activity, RNA polymerase II-specific"/>
    <property type="evidence" value="ECO:0007669"/>
    <property type="project" value="InterPro"/>
</dbReference>
<dbReference type="OrthoDB" id="3477330at2759"/>
<evidence type="ECO:0000256" key="2">
    <source>
        <dbReference type="ARBA" id="ARBA00023242"/>
    </source>
</evidence>
<proteinExistence type="predicted"/>
<feature type="region of interest" description="Disordered" evidence="3">
    <location>
        <begin position="149"/>
        <end position="175"/>
    </location>
</feature>
<evidence type="ECO:0000313" key="6">
    <source>
        <dbReference type="Proteomes" id="UP000594364"/>
    </source>
</evidence>
<dbReference type="CDD" id="cd00067">
    <property type="entry name" value="GAL4"/>
    <property type="match status" value="1"/>
</dbReference>
<feature type="domain" description="Zn(2)-C6 fungal-type" evidence="4">
    <location>
        <begin position="14"/>
        <end position="42"/>
    </location>
</feature>
<dbReference type="PROSITE" id="PS00463">
    <property type="entry name" value="ZN2_CY6_FUNGAL_1"/>
    <property type="match status" value="1"/>
</dbReference>
<evidence type="ECO:0000313" key="5">
    <source>
        <dbReference type="EMBL" id="QPG95462.1"/>
    </source>
</evidence>
<gene>
    <name evidence="5" type="ORF">C2857_000755</name>
</gene>
<evidence type="ECO:0000259" key="4">
    <source>
        <dbReference type="PROSITE" id="PS50048"/>
    </source>
</evidence>
<dbReference type="SMART" id="SM00066">
    <property type="entry name" value="GAL4"/>
    <property type="match status" value="1"/>
</dbReference>
<name>A0A7S9KN51_EPIFF</name>
<dbReference type="GO" id="GO:0000976">
    <property type="term" value="F:transcription cis-regulatory region binding"/>
    <property type="evidence" value="ECO:0007669"/>
    <property type="project" value="TreeGrafter"/>
</dbReference>
<protein>
    <recommendedName>
        <fullName evidence="4">Zn(2)-C6 fungal-type domain-containing protein</fullName>
    </recommendedName>
</protein>
<dbReference type="PANTHER" id="PTHR37534:SF49">
    <property type="entry name" value="LYSINE BIOSYNTHESIS REGULATORY PROTEIN LYS14"/>
    <property type="match status" value="1"/>
</dbReference>
<dbReference type="SUPFAM" id="SSF57701">
    <property type="entry name" value="Zn2/Cys6 DNA-binding domain"/>
    <property type="match status" value="1"/>
</dbReference>
<dbReference type="PROSITE" id="PS50048">
    <property type="entry name" value="ZN2_CY6_FUNGAL_2"/>
    <property type="match status" value="1"/>
</dbReference>
<sequence>MIATPKSRTKTFTGCWTCRARRVKCDEEAPTCRRCRRLGVKCQGYGIRLNWIHLNASTILGDHGSEELDQDSLTNRVTRRSLASIGASSIPRLPSPDIDLVLSKIDEWDRGQQKPDQGGFSVFAISSPPLQPPLPEVERPHASPIPFSPTTVHTAHASETDQTWTPPADAGDVRSADTVPAAETLLSLGSNSEYAKSPVSGLLLPRTRSESHVPRHLDILSVPSDQKRLIHHWVTFTSRKLVLIDEPHNPCRIMMLPMALKGLMSRSGESNANVAIFHALCASAASNLYNLGNLKNEQDRVLALNHDQQAIAHLRNNLFEADSHQDQSFAMAIMACIAADAISGTTSRWRTHVTGGLAYLAKLHARGLDAGVVAAFQRHMVSMAILCEIPVPEHLKSFLENEASAESLEFTFPYYGASRSFLHAYDRMTKLGTAAHDLTPELEKELDAFQLQQYLDFPTLPPQEMMSPDQCQGLVLHHTAQVFYYARLVFFQRSIRRAGLDTVQSLVELGIHELVATERVGRGELGNMMLWPVIVLGAECDTTKMQDKMRIWFKNQRKLGFRNLVALEEMIESLWTARRASSGSGRNVDWRDVMTLPQFDVFRL</sequence>
<dbReference type="GO" id="GO:0005634">
    <property type="term" value="C:nucleus"/>
    <property type="evidence" value="ECO:0007669"/>
    <property type="project" value="UniProtKB-SubCell"/>
</dbReference>
<dbReference type="Proteomes" id="UP000594364">
    <property type="component" value="Chromosome 2"/>
</dbReference>
<organism evidence="5 6">
    <name type="scientific">Epichloe festucae (strain Fl1)</name>
    <dbReference type="NCBI Taxonomy" id="877507"/>
    <lineage>
        <taxon>Eukaryota</taxon>
        <taxon>Fungi</taxon>
        <taxon>Dikarya</taxon>
        <taxon>Ascomycota</taxon>
        <taxon>Pezizomycotina</taxon>
        <taxon>Sordariomycetes</taxon>
        <taxon>Hypocreomycetidae</taxon>
        <taxon>Hypocreales</taxon>
        <taxon>Clavicipitaceae</taxon>
        <taxon>Epichloe</taxon>
    </lineage>
</organism>
<dbReference type="EMBL" id="CP031386">
    <property type="protein sequence ID" value="QPG95462.1"/>
    <property type="molecule type" value="Genomic_DNA"/>
</dbReference>
<evidence type="ECO:0000256" key="1">
    <source>
        <dbReference type="ARBA" id="ARBA00004123"/>
    </source>
</evidence>
<keyword evidence="2" id="KW-0539">Nucleus</keyword>
<dbReference type="Pfam" id="PF11951">
    <property type="entry name" value="Fungal_trans_2"/>
    <property type="match status" value="1"/>
</dbReference>
<accession>A0A7S9KN51</accession>
<evidence type="ECO:0000256" key="3">
    <source>
        <dbReference type="SAM" id="MobiDB-lite"/>
    </source>
</evidence>
<feature type="region of interest" description="Disordered" evidence="3">
    <location>
        <begin position="110"/>
        <end position="132"/>
    </location>
</feature>
<dbReference type="Gene3D" id="4.10.240.10">
    <property type="entry name" value="Zn(2)-C6 fungal-type DNA-binding domain"/>
    <property type="match status" value="1"/>
</dbReference>
<dbReference type="InterPro" id="IPR021858">
    <property type="entry name" value="Fun_TF"/>
</dbReference>
<dbReference type="InterPro" id="IPR036864">
    <property type="entry name" value="Zn2-C6_fun-type_DNA-bd_sf"/>
</dbReference>